<proteinExistence type="predicted"/>
<reference evidence="1" key="1">
    <citation type="submission" date="2013-04" db="EMBL/GenBank/DDBJ databases">
        <title>Comparative Genomics of Relapsing Fever Spirochetes.</title>
        <authorList>
            <person name="Schwan T.G."/>
            <person name="Raffel S.J."/>
            <person name="Porcella S.F."/>
            <person name="Martens C.A."/>
            <person name="Bruno D.P."/>
            <person name="Ricklefs S.M."/>
            <person name="Barbian K.B."/>
        </authorList>
    </citation>
    <scope>NUCLEOTIDE SEQUENCE</scope>
    <source>
        <strain evidence="1">Co53</strain>
        <plasmid evidence="1">unnamed</plasmid>
    </source>
</reference>
<dbReference type="EMBL" id="CP005747">
    <property type="protein sequence ID" value="AHH11193.1"/>
    <property type="molecule type" value="Genomic_DNA"/>
</dbReference>
<dbReference type="RefSeq" id="WP_025408537.1">
    <property type="nucleotide sequence ID" value="NZ_CP005747.1"/>
</dbReference>
<geneLocation type="plasmid" evidence="1">
    <name>unnamed</name>
</geneLocation>
<dbReference type="AlphaFoldDB" id="W5SWV9"/>
<keyword evidence="1" id="KW-0614">Plasmid</keyword>
<gene>
    <name evidence="1" type="ORF">BCO_0005802</name>
</gene>
<dbReference type="NCBIfam" id="NF047534">
    <property type="entry name" value="lipo_BTA121_dup"/>
    <property type="match status" value="3"/>
</dbReference>
<name>W5SWV9_9SPIR</name>
<organism evidence="1">
    <name type="scientific">Borrelia coriaceae ATCC 43381</name>
    <dbReference type="NCBI Taxonomy" id="1408429"/>
    <lineage>
        <taxon>Bacteria</taxon>
        <taxon>Pseudomonadati</taxon>
        <taxon>Spirochaetota</taxon>
        <taxon>Spirochaetia</taxon>
        <taxon>Spirochaetales</taxon>
        <taxon>Borreliaceae</taxon>
        <taxon>Borrelia</taxon>
    </lineage>
</organism>
<accession>W5SWV9</accession>
<dbReference type="HOGENOM" id="CLU_020855_2_0_12"/>
<sequence length="480" mass="55872">MMRFKYHSLLILLILLVISCDPNSELKRELKSGGTPRSIRVSDQRSDRDIKVKLKDLFVEFELSDEEKQVVDKIKSIVTNPNIGKDEGYRTYNDLEFYNLLKTLGSFRVKKIVENYLRVDDLKDNVQEVFKQALTSGSSVALKERVDDKLNAYNSSHEVQLKGLFSYSDANFVYGAITNGNYVDQAVIKTNARLDKLKAGNVYLQLDSGEQRIIDQVRTIVTTPSKFISDSTYKLRTVQEFYGLLNTLDVDKVKEIVKSYKEYEDFKDAEYEEINKSIELVTEVESKEELGKELDNAHLFYDFHIKRVFTKFDDENNILDDLPEPNDVYEGMTQPVYRSIFDFVKYQVQDIRKYEEIEGNLSISQMVALAYMSDNSGHSEFNLKWMLGRLGFSKAREILDFHVKVITAEDQARKTLNSVKDVKKKEALQAQFDQYVEDYHKHLRLCLAYNDPDRFYDQVIEEMHMKNFKKVKADTLALLK</sequence>
<evidence type="ECO:0000313" key="1">
    <source>
        <dbReference type="EMBL" id="AHH11193.1"/>
    </source>
</evidence>
<dbReference type="OrthoDB" id="351350at2"/>
<protein>
    <submittedName>
        <fullName evidence="1">Uncharacterized protein</fullName>
    </submittedName>
</protein>
<dbReference type="PROSITE" id="PS51257">
    <property type="entry name" value="PROKAR_LIPOPROTEIN"/>
    <property type="match status" value="1"/>
</dbReference>